<sequence>MSAPQKRSISERTAENAAVQVVRTFATLGAVAAERELVNVTAKLKENTHLLYGVSAIIEDPNSWELVADVNMVQALVRFAKDGNLRGLLLGVQPDAAALTVAKPAARARKLRSSAKRVKHLYMADYMEAVVLNALRRLNKHDLFNADQSGNIPAAVSNTDPLKVLCWALDCDLEMLLPHTYLQDQKGILLDDLADIFVIRGESRGEKLKDMDLAMFTKSAGWYSKDDEKKLIQCSINTDKVVSFDFATACEVDDRFSLSANALCQVGNSTKLQLPLKSQVEDAGIEFKVVDNKPWELKGMPHATLAPPESGAASCGGKTTTGGQRQLPRGRSWALLTRLAARSGGA</sequence>
<accession>A0ABN9PMD8</accession>
<name>A0ABN9PMD8_9DINO</name>
<reference evidence="2" key="1">
    <citation type="submission" date="2023-10" db="EMBL/GenBank/DDBJ databases">
        <authorList>
            <person name="Chen Y."/>
            <person name="Shah S."/>
            <person name="Dougan E. K."/>
            <person name="Thang M."/>
            <person name="Chan C."/>
        </authorList>
    </citation>
    <scope>NUCLEOTIDE SEQUENCE [LARGE SCALE GENOMIC DNA]</scope>
</reference>
<evidence type="ECO:0000313" key="3">
    <source>
        <dbReference type="Proteomes" id="UP001189429"/>
    </source>
</evidence>
<evidence type="ECO:0000256" key="1">
    <source>
        <dbReference type="SAM" id="MobiDB-lite"/>
    </source>
</evidence>
<keyword evidence="3" id="KW-1185">Reference proteome</keyword>
<organism evidence="2 3">
    <name type="scientific">Prorocentrum cordatum</name>
    <dbReference type="NCBI Taxonomy" id="2364126"/>
    <lineage>
        <taxon>Eukaryota</taxon>
        <taxon>Sar</taxon>
        <taxon>Alveolata</taxon>
        <taxon>Dinophyceae</taxon>
        <taxon>Prorocentrales</taxon>
        <taxon>Prorocentraceae</taxon>
        <taxon>Prorocentrum</taxon>
    </lineage>
</organism>
<gene>
    <name evidence="2" type="ORF">PCOR1329_LOCUS3298</name>
</gene>
<protein>
    <submittedName>
        <fullName evidence="2">Uncharacterized protein</fullName>
    </submittedName>
</protein>
<feature type="region of interest" description="Disordered" evidence="1">
    <location>
        <begin position="306"/>
        <end position="328"/>
    </location>
</feature>
<evidence type="ECO:0000313" key="2">
    <source>
        <dbReference type="EMBL" id="CAK0792826.1"/>
    </source>
</evidence>
<comment type="caution">
    <text evidence="2">The sequence shown here is derived from an EMBL/GenBank/DDBJ whole genome shotgun (WGS) entry which is preliminary data.</text>
</comment>
<dbReference type="EMBL" id="CAUYUJ010000847">
    <property type="protein sequence ID" value="CAK0792826.1"/>
    <property type="molecule type" value="Genomic_DNA"/>
</dbReference>
<dbReference type="Proteomes" id="UP001189429">
    <property type="component" value="Unassembled WGS sequence"/>
</dbReference>
<proteinExistence type="predicted"/>